<organism evidence="1 2">
    <name type="scientific">Oxytricha trifallax</name>
    <dbReference type="NCBI Taxonomy" id="1172189"/>
    <lineage>
        <taxon>Eukaryota</taxon>
        <taxon>Sar</taxon>
        <taxon>Alveolata</taxon>
        <taxon>Ciliophora</taxon>
        <taxon>Intramacronucleata</taxon>
        <taxon>Spirotrichea</taxon>
        <taxon>Stichotrichia</taxon>
        <taxon>Sporadotrichida</taxon>
        <taxon>Oxytrichidae</taxon>
        <taxon>Oxytrichinae</taxon>
        <taxon>Oxytricha</taxon>
    </lineage>
</organism>
<reference evidence="2" key="1">
    <citation type="journal article" date="2014" name="Cell">
        <title>The Architecture of a Scrambled Genome Reveals Massive Levels of Genomic Rearrangement during Development.</title>
        <authorList>
            <person name="Chen X."/>
            <person name="Bracht J.R."/>
            <person name="Goldman A.D."/>
            <person name="Dolzhenko E."/>
            <person name="Clay D.M."/>
            <person name="Swart E.C."/>
            <person name="Perlman D.H."/>
            <person name="Doak T.G."/>
            <person name="Stuart A."/>
            <person name="Amemiya C.T."/>
            <person name="Sebra R.P."/>
            <person name="Landweber L.F."/>
        </authorList>
    </citation>
    <scope>NUCLEOTIDE SEQUENCE [LARGE SCALE GENOMIC DNA]</scope>
    <source>
        <strain evidence="2">JRB310</strain>
    </source>
</reference>
<evidence type="ECO:0000313" key="2">
    <source>
        <dbReference type="Proteomes" id="UP000053232"/>
    </source>
</evidence>
<gene>
    <name evidence="1" type="ORF">OXYTRIMIC_710</name>
</gene>
<protein>
    <submittedName>
        <fullName evidence="1">Uncharacterized protein</fullName>
    </submittedName>
</protein>
<evidence type="ECO:0000313" key="1">
    <source>
        <dbReference type="EMBL" id="KEJ82443.1"/>
    </source>
</evidence>
<proteinExistence type="predicted"/>
<sequence length="128" mass="15420">MQRYFLLYNLEVGLMKLEIGKSVVTVEEQKMEIIREKRNEALWHTEENGTQNTNIISQVDVWDELVLENGIRRQMELLQEEQEEKFSEIIEEGNEIENYLLMKREFGMELNRTQQEEQENPNWSCLHT</sequence>
<dbReference type="EMBL" id="ARYC01020294">
    <property type="protein sequence ID" value="KEJ82443.1"/>
    <property type="molecule type" value="Genomic_DNA"/>
</dbReference>
<dbReference type="Proteomes" id="UP000053232">
    <property type="component" value="Unassembled WGS sequence"/>
</dbReference>
<dbReference type="AlphaFoldDB" id="A0A073HWT6"/>
<name>A0A073HWT6_9SPIT</name>
<accession>A0A073HWT6</accession>
<keyword evidence="2" id="KW-1185">Reference proteome</keyword>
<comment type="caution">
    <text evidence="1">The sequence shown here is derived from an EMBL/GenBank/DDBJ whole genome shotgun (WGS) entry which is preliminary data.</text>
</comment>